<dbReference type="PROSITE" id="PS50892">
    <property type="entry name" value="V_SNARE"/>
    <property type="match status" value="1"/>
</dbReference>
<keyword evidence="3" id="KW-1133">Transmembrane helix</keyword>
<evidence type="ECO:0000256" key="2">
    <source>
        <dbReference type="SAM" id="MobiDB-lite"/>
    </source>
</evidence>
<dbReference type="PANTHER" id="PTHR45701">
    <property type="entry name" value="SYNAPTOBREVIN FAMILY MEMBER"/>
    <property type="match status" value="1"/>
</dbReference>
<evidence type="ECO:0000256" key="3">
    <source>
        <dbReference type="SAM" id="Phobius"/>
    </source>
</evidence>
<name>A0A8H5M2K3_9AGAR</name>
<feature type="compositionally biased region" description="Pro residues" evidence="2">
    <location>
        <begin position="21"/>
        <end position="31"/>
    </location>
</feature>
<sequence>MLNYARRSYTPFTLHGTVYDPPTPTVGPAPSAPSAEPASRVMDESNAKVNSNPRSNGTGRPARNGRTSVGAVQAEIDETVAIMRGNLQSLAERGEHIESLQSRTGVISSIFYALLHSKSAHKVRKVSLLLVLMSRNPQVITLQDMWWKDMKMRLIIGLAVSVVLAFTVFSIVQAVRRSKAKAQIQMNAQAMAPPSIAVGVEKADS</sequence>
<evidence type="ECO:0000313" key="6">
    <source>
        <dbReference type="Proteomes" id="UP000565441"/>
    </source>
</evidence>
<dbReference type="InterPro" id="IPR042855">
    <property type="entry name" value="V_SNARE_CC"/>
</dbReference>
<keyword evidence="3" id="KW-0812">Transmembrane</keyword>
<organism evidence="5 6">
    <name type="scientific">Tricholomella constricta</name>
    <dbReference type="NCBI Taxonomy" id="117010"/>
    <lineage>
        <taxon>Eukaryota</taxon>
        <taxon>Fungi</taxon>
        <taxon>Dikarya</taxon>
        <taxon>Basidiomycota</taxon>
        <taxon>Agaricomycotina</taxon>
        <taxon>Agaricomycetes</taxon>
        <taxon>Agaricomycetidae</taxon>
        <taxon>Agaricales</taxon>
        <taxon>Tricholomatineae</taxon>
        <taxon>Lyophyllaceae</taxon>
        <taxon>Tricholomella</taxon>
    </lineage>
</organism>
<feature type="compositionally biased region" description="Polar residues" evidence="2">
    <location>
        <begin position="47"/>
        <end position="58"/>
    </location>
</feature>
<dbReference type="Pfam" id="PF00957">
    <property type="entry name" value="Synaptobrevin"/>
    <property type="match status" value="1"/>
</dbReference>
<dbReference type="Gene3D" id="1.20.5.110">
    <property type="match status" value="1"/>
</dbReference>
<dbReference type="AlphaFoldDB" id="A0A8H5M2K3"/>
<dbReference type="OrthoDB" id="190375at2759"/>
<comment type="caution">
    <text evidence="5">The sequence shown here is derived from an EMBL/GenBank/DDBJ whole genome shotgun (WGS) entry which is preliminary data.</text>
</comment>
<protein>
    <recommendedName>
        <fullName evidence="4">V-SNARE coiled-coil homology domain-containing protein</fullName>
    </recommendedName>
</protein>
<evidence type="ECO:0000313" key="5">
    <source>
        <dbReference type="EMBL" id="KAF5378457.1"/>
    </source>
</evidence>
<feature type="domain" description="V-SNARE coiled-coil homology" evidence="4">
    <location>
        <begin position="68"/>
        <end position="130"/>
    </location>
</feature>
<dbReference type="EMBL" id="JAACJP010000019">
    <property type="protein sequence ID" value="KAF5378457.1"/>
    <property type="molecule type" value="Genomic_DNA"/>
</dbReference>
<dbReference type="Proteomes" id="UP000565441">
    <property type="component" value="Unassembled WGS sequence"/>
</dbReference>
<reference evidence="5 6" key="1">
    <citation type="journal article" date="2020" name="ISME J.">
        <title>Uncovering the hidden diversity of litter-decomposition mechanisms in mushroom-forming fungi.</title>
        <authorList>
            <person name="Floudas D."/>
            <person name="Bentzer J."/>
            <person name="Ahren D."/>
            <person name="Johansson T."/>
            <person name="Persson P."/>
            <person name="Tunlid A."/>
        </authorList>
    </citation>
    <scope>NUCLEOTIDE SEQUENCE [LARGE SCALE GENOMIC DNA]</scope>
    <source>
        <strain evidence="5 6">CBS 661.87</strain>
    </source>
</reference>
<keyword evidence="3" id="KW-0472">Membrane</keyword>
<dbReference type="SUPFAM" id="SSF58038">
    <property type="entry name" value="SNARE fusion complex"/>
    <property type="match status" value="1"/>
</dbReference>
<accession>A0A8H5M2K3</accession>
<dbReference type="InterPro" id="IPR016444">
    <property type="entry name" value="Synaptobrevin/VAMP"/>
</dbReference>
<feature type="transmembrane region" description="Helical" evidence="3">
    <location>
        <begin position="154"/>
        <end position="175"/>
    </location>
</feature>
<feature type="region of interest" description="Disordered" evidence="2">
    <location>
        <begin position="13"/>
        <end position="68"/>
    </location>
</feature>
<evidence type="ECO:0000259" key="4">
    <source>
        <dbReference type="PROSITE" id="PS50892"/>
    </source>
</evidence>
<evidence type="ECO:0000256" key="1">
    <source>
        <dbReference type="PROSITE-ProRule" id="PRU00290"/>
    </source>
</evidence>
<keyword evidence="1" id="KW-0175">Coiled coil</keyword>
<proteinExistence type="predicted"/>
<gene>
    <name evidence="5" type="ORF">D9615_007061</name>
</gene>
<keyword evidence="6" id="KW-1185">Reference proteome</keyword>